<feature type="region of interest" description="Disordered" evidence="3">
    <location>
        <begin position="372"/>
        <end position="392"/>
    </location>
</feature>
<comment type="similarity">
    <text evidence="2">Belongs to the IQD family.</text>
</comment>
<dbReference type="AlphaFoldDB" id="A0AA88D2Z3"/>
<dbReference type="PANTHER" id="PTHR32295:SF281">
    <property type="entry name" value="PROTEIN IQ-DOMAIN 31"/>
    <property type="match status" value="1"/>
</dbReference>
<keyword evidence="1" id="KW-0112">Calmodulin-binding</keyword>
<dbReference type="Pfam" id="PF13178">
    <property type="entry name" value="DUF4005"/>
    <property type="match status" value="1"/>
</dbReference>
<feature type="region of interest" description="Disordered" evidence="3">
    <location>
        <begin position="509"/>
        <end position="564"/>
    </location>
</feature>
<evidence type="ECO:0000256" key="2">
    <source>
        <dbReference type="ARBA" id="ARBA00024341"/>
    </source>
</evidence>
<comment type="caution">
    <text evidence="5">The sequence shown here is derived from an EMBL/GenBank/DDBJ whole genome shotgun (WGS) entry which is preliminary data.</text>
</comment>
<dbReference type="EMBL" id="BTGU01000014">
    <property type="protein sequence ID" value="GMN42355.1"/>
    <property type="molecule type" value="Genomic_DNA"/>
</dbReference>
<organism evidence="5 6">
    <name type="scientific">Ficus carica</name>
    <name type="common">Common fig</name>
    <dbReference type="NCBI Taxonomy" id="3494"/>
    <lineage>
        <taxon>Eukaryota</taxon>
        <taxon>Viridiplantae</taxon>
        <taxon>Streptophyta</taxon>
        <taxon>Embryophyta</taxon>
        <taxon>Tracheophyta</taxon>
        <taxon>Spermatophyta</taxon>
        <taxon>Magnoliopsida</taxon>
        <taxon>eudicotyledons</taxon>
        <taxon>Gunneridae</taxon>
        <taxon>Pentapetalae</taxon>
        <taxon>rosids</taxon>
        <taxon>fabids</taxon>
        <taxon>Rosales</taxon>
        <taxon>Moraceae</taxon>
        <taxon>Ficeae</taxon>
        <taxon>Ficus</taxon>
    </lineage>
</organism>
<protein>
    <recommendedName>
        <fullName evidence="4">DUF4005 domain-containing protein</fullName>
    </recommendedName>
</protein>
<feature type="compositionally biased region" description="Basic and acidic residues" evidence="3">
    <location>
        <begin position="380"/>
        <end position="392"/>
    </location>
</feature>
<dbReference type="PANTHER" id="PTHR32295">
    <property type="entry name" value="IQ-DOMAIN 5-RELATED"/>
    <property type="match status" value="1"/>
</dbReference>
<evidence type="ECO:0000313" key="6">
    <source>
        <dbReference type="Proteomes" id="UP001187192"/>
    </source>
</evidence>
<evidence type="ECO:0000259" key="4">
    <source>
        <dbReference type="Pfam" id="PF13178"/>
    </source>
</evidence>
<reference evidence="5" key="1">
    <citation type="submission" date="2023-07" db="EMBL/GenBank/DDBJ databases">
        <title>draft genome sequence of fig (Ficus carica).</title>
        <authorList>
            <person name="Takahashi T."/>
            <person name="Nishimura K."/>
        </authorList>
    </citation>
    <scope>NUCLEOTIDE SEQUENCE</scope>
</reference>
<feature type="domain" description="DUF4005" evidence="4">
    <location>
        <begin position="475"/>
        <end position="546"/>
    </location>
</feature>
<evidence type="ECO:0000256" key="1">
    <source>
        <dbReference type="ARBA" id="ARBA00022860"/>
    </source>
</evidence>
<feature type="compositionally biased region" description="Polar residues" evidence="3">
    <location>
        <begin position="517"/>
        <end position="534"/>
    </location>
</feature>
<name>A0AA88D2Z3_FICCA</name>
<gene>
    <name evidence="5" type="ORF">TIFTF001_011566</name>
</gene>
<sequence>MGKSPGKWIKTVIFGKKSSKSDSQKKTAILENEATATKALSFGNLESGEKSDLANEIPPLSLPLKQNADSGKSNFLHSPKGNSNITAQENFRDYLVRYSDGDIKGIIRLQGLVRGHLVRRQGVATLRGVQGIVRLQALFRGRRVRVSDVGREVQKKCSTLVSHYPFHVILLSFAWFCFLVLRNGETQNLDLNIEDGSRVELSGSHAIGRTDKLSSNAFICKLLASSPTALPLHLNYDKSEPDCTWEWLERWSSSKFWEPLPQPKSAINKKSFNKKGNIQTKKAELGRQKKGEGWVSTLNNRKHLSDQSPAYENQTNNTRKFDAEEESAGQEHPKNELERVKQNLRRISASSKAVLARSESVVETPKLIPKMVSSSPASEVPEKSVDKSFEKKMDSPVAVSKSLEQNQVEKIDKMYDDHAAVEKHPLEYVEKVGDVPKEDEERIYMEDQTSMDFWDRINERNLPGKLEFPEFVSQRVPSLPNYMAATESAKAKLRGFSSPRFDQDEVENVGLQRRHSLPSSTGGKFSLTSSQNERVVQASARGENKSLLSSINGHGKGARPGWKR</sequence>
<dbReference type="GO" id="GO:0005516">
    <property type="term" value="F:calmodulin binding"/>
    <property type="evidence" value="ECO:0007669"/>
    <property type="project" value="UniProtKB-KW"/>
</dbReference>
<dbReference type="PROSITE" id="PS50096">
    <property type="entry name" value="IQ"/>
    <property type="match status" value="1"/>
</dbReference>
<evidence type="ECO:0000256" key="3">
    <source>
        <dbReference type="SAM" id="MobiDB-lite"/>
    </source>
</evidence>
<dbReference type="Proteomes" id="UP001187192">
    <property type="component" value="Unassembled WGS sequence"/>
</dbReference>
<keyword evidence="6" id="KW-1185">Reference proteome</keyword>
<dbReference type="InterPro" id="IPR025064">
    <property type="entry name" value="DUF4005"/>
</dbReference>
<accession>A0AA88D2Z3</accession>
<proteinExistence type="inferred from homology"/>
<evidence type="ECO:0000313" key="5">
    <source>
        <dbReference type="EMBL" id="GMN42355.1"/>
    </source>
</evidence>